<reference evidence="1 2" key="1">
    <citation type="submission" date="2020-04" db="EMBL/GenBank/DDBJ databases">
        <title>MicrobeNet Type strains.</title>
        <authorList>
            <person name="Nicholson A.C."/>
        </authorList>
    </citation>
    <scope>NUCLEOTIDE SEQUENCE [LARGE SCALE GENOMIC DNA]</scope>
    <source>
        <strain evidence="1 2">DSM 44956</strain>
    </source>
</reference>
<keyword evidence="2" id="KW-1185">Reference proteome</keyword>
<dbReference type="RefSeq" id="WP_062970501.1">
    <property type="nucleotide sequence ID" value="NZ_JAAXOS010000019.1"/>
</dbReference>
<evidence type="ECO:0000313" key="2">
    <source>
        <dbReference type="Proteomes" id="UP000540698"/>
    </source>
</evidence>
<organism evidence="1 2">
    <name type="scientific">Nocardia gamkensis</name>
    <dbReference type="NCBI Taxonomy" id="352869"/>
    <lineage>
        <taxon>Bacteria</taxon>
        <taxon>Bacillati</taxon>
        <taxon>Actinomycetota</taxon>
        <taxon>Actinomycetes</taxon>
        <taxon>Mycobacteriales</taxon>
        <taxon>Nocardiaceae</taxon>
        <taxon>Nocardia</taxon>
    </lineage>
</organism>
<accession>A0A7X6LAS4</accession>
<dbReference type="Proteomes" id="UP000540698">
    <property type="component" value="Unassembled WGS sequence"/>
</dbReference>
<evidence type="ECO:0000313" key="1">
    <source>
        <dbReference type="EMBL" id="NKY30632.1"/>
    </source>
</evidence>
<sequence>MEHSDEWDTLVELISRNSYGVRVEPDSISLTVEDAEEDWAAPDVVIRRADDEWIHIERPFAKSDKVDLLAILTKVGSTGTIGGLVVVGEDILIRDTVLLTQALEPDDRFDNDVFMYEDPLGGIIDAARLLGRQLAGHDNDYD</sequence>
<protein>
    <submittedName>
        <fullName evidence="1">Uncharacterized protein</fullName>
    </submittedName>
</protein>
<name>A0A7X6LAS4_9NOCA</name>
<dbReference type="AlphaFoldDB" id="A0A7X6LAS4"/>
<dbReference type="EMBL" id="JAAXOS010000019">
    <property type="protein sequence ID" value="NKY30632.1"/>
    <property type="molecule type" value="Genomic_DNA"/>
</dbReference>
<proteinExistence type="predicted"/>
<gene>
    <name evidence="1" type="ORF">HGB38_31125</name>
</gene>
<comment type="caution">
    <text evidence="1">The sequence shown here is derived from an EMBL/GenBank/DDBJ whole genome shotgun (WGS) entry which is preliminary data.</text>
</comment>